<name>A0A0F9PV73_9ZZZZ</name>
<dbReference type="EMBL" id="LAZR01002129">
    <property type="protein sequence ID" value="KKN34094.1"/>
    <property type="molecule type" value="Genomic_DNA"/>
</dbReference>
<evidence type="ECO:0000313" key="1">
    <source>
        <dbReference type="EMBL" id="KKN34094.1"/>
    </source>
</evidence>
<organism evidence="1">
    <name type="scientific">marine sediment metagenome</name>
    <dbReference type="NCBI Taxonomy" id="412755"/>
    <lineage>
        <taxon>unclassified sequences</taxon>
        <taxon>metagenomes</taxon>
        <taxon>ecological metagenomes</taxon>
    </lineage>
</organism>
<proteinExistence type="predicted"/>
<accession>A0A0F9PV73</accession>
<sequence>MAKGRAKAGRRGKRARNPAIAKGVNKSEVKSMINDQLFQFEFNADYNQIMLRVDEAPHGLRNGGPPPKVS</sequence>
<protein>
    <submittedName>
        <fullName evidence="1">Uncharacterized protein</fullName>
    </submittedName>
</protein>
<dbReference type="AlphaFoldDB" id="A0A0F9PV73"/>
<gene>
    <name evidence="1" type="ORF">LCGC14_0797180</name>
</gene>
<comment type="caution">
    <text evidence="1">The sequence shown here is derived from an EMBL/GenBank/DDBJ whole genome shotgun (WGS) entry which is preliminary data.</text>
</comment>
<reference evidence="1" key="1">
    <citation type="journal article" date="2015" name="Nature">
        <title>Complex archaea that bridge the gap between prokaryotes and eukaryotes.</title>
        <authorList>
            <person name="Spang A."/>
            <person name="Saw J.H."/>
            <person name="Jorgensen S.L."/>
            <person name="Zaremba-Niedzwiedzka K."/>
            <person name="Martijn J."/>
            <person name="Lind A.E."/>
            <person name="van Eijk R."/>
            <person name="Schleper C."/>
            <person name="Guy L."/>
            <person name="Ettema T.J."/>
        </authorList>
    </citation>
    <scope>NUCLEOTIDE SEQUENCE</scope>
</reference>